<reference evidence="2 3" key="1">
    <citation type="submission" date="2005-09" db="EMBL/GenBank/DDBJ databases">
        <authorList>
            <person name="Mural R.J."/>
            <person name="Li P.W."/>
            <person name="Adams M.D."/>
            <person name="Amanatides P.G."/>
            <person name="Baden-Tillson H."/>
            <person name="Barnstead M."/>
            <person name="Chin S.H."/>
            <person name="Dew I."/>
            <person name="Evans C.A."/>
            <person name="Ferriera S."/>
            <person name="Flanigan M."/>
            <person name="Fosler C."/>
            <person name="Glodek A."/>
            <person name="Gu Z."/>
            <person name="Holt R.A."/>
            <person name="Jennings D."/>
            <person name="Kraft C.L."/>
            <person name="Lu F."/>
            <person name="Nguyen T."/>
            <person name="Nusskern D.R."/>
            <person name="Pfannkoch C.M."/>
            <person name="Sitter C."/>
            <person name="Sutton G.G."/>
            <person name="Venter J.C."/>
            <person name="Wang Z."/>
            <person name="Woodage T."/>
            <person name="Zheng X.H."/>
            <person name="Zhong F."/>
        </authorList>
    </citation>
    <scope>NUCLEOTIDE SEQUENCE [LARGE SCALE GENOMIC DNA]</scope>
    <source>
        <strain>BN</strain>
        <strain evidence="3">Sprague-Dawley</strain>
    </source>
</reference>
<proteinExistence type="predicted"/>
<dbReference type="AlphaFoldDB" id="A6KBK6"/>
<accession>A6KBK6</accession>
<name>A6KBK6_RAT</name>
<organism evidence="2 3">
    <name type="scientific">Rattus norvegicus</name>
    <name type="common">Rat</name>
    <dbReference type="NCBI Taxonomy" id="10116"/>
    <lineage>
        <taxon>Eukaryota</taxon>
        <taxon>Metazoa</taxon>
        <taxon>Chordata</taxon>
        <taxon>Craniata</taxon>
        <taxon>Vertebrata</taxon>
        <taxon>Euteleostomi</taxon>
        <taxon>Mammalia</taxon>
        <taxon>Eutheria</taxon>
        <taxon>Euarchontoglires</taxon>
        <taxon>Glires</taxon>
        <taxon>Rodentia</taxon>
        <taxon>Myomorpha</taxon>
        <taxon>Muroidea</taxon>
        <taxon>Muridae</taxon>
        <taxon>Murinae</taxon>
        <taxon>Rattus</taxon>
    </lineage>
</organism>
<gene>
    <name evidence="2" type="ORF">rCG_27774</name>
</gene>
<feature type="region of interest" description="Disordered" evidence="1">
    <location>
        <begin position="35"/>
        <end position="55"/>
    </location>
</feature>
<dbReference type="EMBL" id="CH474034">
    <property type="protein sequence ID" value="EDL97525.1"/>
    <property type="molecule type" value="Genomic_DNA"/>
</dbReference>
<protein>
    <submittedName>
        <fullName evidence="2">RCG27774</fullName>
    </submittedName>
</protein>
<sequence>MVLGGGASPSIYIRMAKKPWHKKAMMSNTHRLSAGVRLGQDETQGSPRLPTTPCC</sequence>
<dbReference type="Proteomes" id="UP000234681">
    <property type="component" value="Chromosome 6"/>
</dbReference>
<evidence type="ECO:0000313" key="3">
    <source>
        <dbReference type="Proteomes" id="UP000234681"/>
    </source>
</evidence>
<evidence type="ECO:0000313" key="2">
    <source>
        <dbReference type="EMBL" id="EDL97525.1"/>
    </source>
</evidence>
<evidence type="ECO:0000256" key="1">
    <source>
        <dbReference type="SAM" id="MobiDB-lite"/>
    </source>
</evidence>